<dbReference type="Gene3D" id="1.20.200.10">
    <property type="entry name" value="Fumarase/aspartase (Central domain)"/>
    <property type="match status" value="1"/>
</dbReference>
<reference evidence="2" key="1">
    <citation type="submission" date="2019-08" db="EMBL/GenBank/DDBJ databases">
        <authorList>
            <person name="Kucharzyk K."/>
            <person name="Murdoch R.W."/>
            <person name="Higgins S."/>
            <person name="Loffler F."/>
        </authorList>
    </citation>
    <scope>NUCLEOTIDE SEQUENCE</scope>
</reference>
<keyword evidence="1 2" id="KW-0456">Lyase</keyword>
<organism evidence="2">
    <name type="scientific">bioreactor metagenome</name>
    <dbReference type="NCBI Taxonomy" id="1076179"/>
    <lineage>
        <taxon>unclassified sequences</taxon>
        <taxon>metagenomes</taxon>
        <taxon>ecological metagenomes</taxon>
    </lineage>
</organism>
<dbReference type="CDD" id="cd00332">
    <property type="entry name" value="PAL-HAL"/>
    <property type="match status" value="1"/>
</dbReference>
<dbReference type="GO" id="GO:0004397">
    <property type="term" value="F:histidine ammonia-lyase activity"/>
    <property type="evidence" value="ECO:0007669"/>
    <property type="project" value="UniProtKB-EC"/>
</dbReference>
<sequence>MIGEGKAEDKGEALSGAEAMRRAELEPVRLLAKEGLALINGTQIMTAVGALAVYGAQKLVKTADIVAALTCEAQTCITGAFDERVHRLRAHPGQIACAENLRKLLYGSGLSKENVEGKVQDAYSIRCIPQIHGASRDAVAYAAEAVTREINAVTDNPLIFPDEDDVLSGGNFHGQPMALAFDFLGIAIAEFADVSERRTERLVNPYLNNNLPAFLAPNGGLNSGFMIAQYAAAALVSENKILAHPASVDSIPSSANQEDHVSMGTIAARKAAEILENAERVLAIELFAAGQALSMIGAERLAPATRAVFDALRKEVPFVEKDVVMYEQIGKCERLVASGAVLAAAESVCGALN</sequence>
<dbReference type="InterPro" id="IPR008948">
    <property type="entry name" value="L-Aspartase-like"/>
</dbReference>
<dbReference type="InterPro" id="IPR001106">
    <property type="entry name" value="Aromatic_Lyase"/>
</dbReference>
<evidence type="ECO:0000313" key="2">
    <source>
        <dbReference type="EMBL" id="MPM49462.1"/>
    </source>
</evidence>
<dbReference type="Pfam" id="PF00221">
    <property type="entry name" value="Lyase_aromatic"/>
    <property type="match status" value="1"/>
</dbReference>
<dbReference type="SUPFAM" id="SSF48557">
    <property type="entry name" value="L-aspartase-like"/>
    <property type="match status" value="1"/>
</dbReference>
<comment type="caution">
    <text evidence="2">The sequence shown here is derived from an EMBL/GenBank/DDBJ whole genome shotgun (WGS) entry which is preliminary data.</text>
</comment>
<dbReference type="Gene3D" id="1.10.275.10">
    <property type="entry name" value="Fumarase/aspartase (N-terminal domain)"/>
    <property type="match status" value="1"/>
</dbReference>
<dbReference type="EMBL" id="VSSQ01012535">
    <property type="protein sequence ID" value="MPM49462.1"/>
    <property type="molecule type" value="Genomic_DNA"/>
</dbReference>
<dbReference type="FunFam" id="1.20.200.10:FF:000003">
    <property type="entry name" value="Histidine ammonia-lyase"/>
    <property type="match status" value="1"/>
</dbReference>
<proteinExistence type="predicted"/>
<gene>
    <name evidence="2" type="primary">hutH_22</name>
    <name evidence="2" type="ORF">SDC9_96192</name>
</gene>
<dbReference type="AlphaFoldDB" id="A0A645A8L0"/>
<dbReference type="InterPro" id="IPR024083">
    <property type="entry name" value="Fumarase/histidase_N"/>
</dbReference>
<name>A0A645A8L0_9ZZZZ</name>
<accession>A0A645A8L0</accession>
<evidence type="ECO:0000256" key="1">
    <source>
        <dbReference type="ARBA" id="ARBA00023239"/>
    </source>
</evidence>
<dbReference type="PANTHER" id="PTHR10362">
    <property type="entry name" value="HISTIDINE AMMONIA-LYASE"/>
    <property type="match status" value="1"/>
</dbReference>
<dbReference type="EC" id="4.3.1.3" evidence="2"/>
<protein>
    <submittedName>
        <fullName evidence="2">Histidine ammonia-lyase</fullName>
        <ecNumber evidence="2">4.3.1.3</ecNumber>
    </submittedName>
</protein>